<dbReference type="Proteomes" id="UP000053825">
    <property type="component" value="Unassembled WGS sequence"/>
</dbReference>
<dbReference type="EMBL" id="KQ414667">
    <property type="protein sequence ID" value="KOC64734.1"/>
    <property type="molecule type" value="Genomic_DNA"/>
</dbReference>
<proteinExistence type="predicted"/>
<keyword evidence="2" id="KW-1185">Reference proteome</keyword>
<evidence type="ECO:0000313" key="2">
    <source>
        <dbReference type="Proteomes" id="UP000053825"/>
    </source>
</evidence>
<reference evidence="1 2" key="1">
    <citation type="submission" date="2015-07" db="EMBL/GenBank/DDBJ databases">
        <title>The genome of Habropoda laboriosa.</title>
        <authorList>
            <person name="Pan H."/>
            <person name="Kapheim K."/>
        </authorList>
    </citation>
    <scope>NUCLEOTIDE SEQUENCE [LARGE SCALE GENOMIC DNA]</scope>
    <source>
        <strain evidence="1">0110345459</strain>
    </source>
</reference>
<gene>
    <name evidence="1" type="ORF">WH47_00237</name>
</gene>
<organism evidence="1 2">
    <name type="scientific">Habropoda laboriosa</name>
    <dbReference type="NCBI Taxonomy" id="597456"/>
    <lineage>
        <taxon>Eukaryota</taxon>
        <taxon>Metazoa</taxon>
        <taxon>Ecdysozoa</taxon>
        <taxon>Arthropoda</taxon>
        <taxon>Hexapoda</taxon>
        <taxon>Insecta</taxon>
        <taxon>Pterygota</taxon>
        <taxon>Neoptera</taxon>
        <taxon>Endopterygota</taxon>
        <taxon>Hymenoptera</taxon>
        <taxon>Apocrita</taxon>
        <taxon>Aculeata</taxon>
        <taxon>Apoidea</taxon>
        <taxon>Anthophila</taxon>
        <taxon>Apidae</taxon>
        <taxon>Habropoda</taxon>
    </lineage>
</organism>
<evidence type="ECO:0000313" key="1">
    <source>
        <dbReference type="EMBL" id="KOC64734.1"/>
    </source>
</evidence>
<dbReference type="AlphaFoldDB" id="A0A0L7R1L3"/>
<name>A0A0L7R1L3_9HYME</name>
<accession>A0A0L7R1L3</accession>
<sequence length="95" mass="11633">MPAYKLKPVWDPRRERLRCFDNCWKVARFAGSWPPRRASRRNSRFRGRAPTVLLTPSKIWKKFSDHFQFRSLRNKRILHFFTLNYSESKCILKKF</sequence>
<protein>
    <submittedName>
        <fullName evidence="1">Uncharacterized protein</fullName>
    </submittedName>
</protein>